<evidence type="ECO:0008006" key="8">
    <source>
        <dbReference type="Google" id="ProtNLM"/>
    </source>
</evidence>
<evidence type="ECO:0000313" key="7">
    <source>
        <dbReference type="Proteomes" id="UP000006820"/>
    </source>
</evidence>
<dbReference type="GeneID" id="61136313"/>
<evidence type="ECO:0000256" key="5">
    <source>
        <dbReference type="SAM" id="Phobius"/>
    </source>
</evidence>
<keyword evidence="4 5" id="KW-0472">Membrane</keyword>
<name>Q5YMI3_NOCFA</name>
<geneLocation type="plasmid" evidence="6 7">
    <name>pNF1</name>
</geneLocation>
<dbReference type="GO" id="GO:0012505">
    <property type="term" value="C:endomembrane system"/>
    <property type="evidence" value="ECO:0007669"/>
    <property type="project" value="UniProtKB-SubCell"/>
</dbReference>
<dbReference type="Pfam" id="PF04191">
    <property type="entry name" value="PEMT"/>
    <property type="match status" value="1"/>
</dbReference>
<dbReference type="PANTHER" id="PTHR12714:SF9">
    <property type="entry name" value="PROTEIN-S-ISOPRENYLCYSTEINE O-METHYLTRANSFERASE"/>
    <property type="match status" value="1"/>
</dbReference>
<organism evidence="6 7">
    <name type="scientific">Nocardia farcinica (strain IFM 10152)</name>
    <dbReference type="NCBI Taxonomy" id="247156"/>
    <lineage>
        <taxon>Bacteria</taxon>
        <taxon>Bacillati</taxon>
        <taxon>Actinomycetota</taxon>
        <taxon>Actinomycetes</taxon>
        <taxon>Mycobacteriales</taxon>
        <taxon>Nocardiaceae</taxon>
        <taxon>Nocardia</taxon>
    </lineage>
</organism>
<feature type="transmembrane region" description="Helical" evidence="5">
    <location>
        <begin position="6"/>
        <end position="27"/>
    </location>
</feature>
<keyword evidence="7" id="KW-1185">Reference proteome</keyword>
<dbReference type="RefSeq" id="WP_011212290.1">
    <property type="nucleotide sequence ID" value="NC_006362.1"/>
</dbReference>
<dbReference type="Proteomes" id="UP000006820">
    <property type="component" value="Plasmid pNF1"/>
</dbReference>
<proteinExistence type="predicted"/>
<keyword evidence="2 5" id="KW-0812">Transmembrane</keyword>
<keyword evidence="3 5" id="KW-1133">Transmembrane helix</keyword>
<dbReference type="eggNOG" id="COG2020">
    <property type="taxonomic scope" value="Bacteria"/>
</dbReference>
<sequence length="221" mass="24634">MADAAYGLWPLVILNTALFVAFALSFFHPRTNRDWRVMSGYTAFLVALFTEMYGTPLTIYLLGSWLGSRFPLLRDSHAGGHLWNDLTGWTGDPHLSPFHLASYAAIGGGFWLIAAAWRPLHEAARANRLATTGPYARVRHPQYDGFLLVMIGFLLQWPTIPTLVMFPILVVVYARLARSEEREVATRFGREWTDYAARTPAFIPHLGVGASLRAAGAGRSR</sequence>
<dbReference type="EMBL" id="AP006619">
    <property type="protein sequence ID" value="BAD60608.1"/>
    <property type="molecule type" value="Genomic_DNA"/>
</dbReference>
<feature type="transmembrane region" description="Helical" evidence="5">
    <location>
        <begin position="100"/>
        <end position="120"/>
    </location>
</feature>
<comment type="subcellular location">
    <subcellularLocation>
        <location evidence="1">Endomembrane system</location>
        <topology evidence="1">Multi-pass membrane protein</topology>
    </subcellularLocation>
</comment>
<dbReference type="KEGG" id="nfa:PNF1_830"/>
<reference evidence="6 7" key="1">
    <citation type="journal article" date="2004" name="Proc. Natl. Acad. Sci. U.S.A.">
        <title>The complete genomic sequence of Nocardia farcinica IFM 10152.</title>
        <authorList>
            <person name="Ishikawa J."/>
            <person name="Yamashita A."/>
            <person name="Mikami Y."/>
            <person name="Hoshino Y."/>
            <person name="Kurita H."/>
            <person name="Hotta K."/>
            <person name="Shiba T."/>
            <person name="Hattori M."/>
        </authorList>
    </citation>
    <scope>NUCLEOTIDE SEQUENCE [LARGE SCALE GENOMIC DNA]</scope>
    <source>
        <strain evidence="6 7">IFM 10152</strain>
        <plasmid evidence="7">Plasmid pNF1</plasmid>
    </source>
</reference>
<dbReference type="AlphaFoldDB" id="Q5YMI3"/>
<keyword evidence="6" id="KW-0614">Plasmid</keyword>
<dbReference type="HOGENOM" id="CLU_085372_0_0_11"/>
<accession>Q5YMI3</accession>
<evidence type="ECO:0000256" key="4">
    <source>
        <dbReference type="ARBA" id="ARBA00023136"/>
    </source>
</evidence>
<evidence type="ECO:0000256" key="2">
    <source>
        <dbReference type="ARBA" id="ARBA00022692"/>
    </source>
</evidence>
<feature type="transmembrane region" description="Helical" evidence="5">
    <location>
        <begin position="146"/>
        <end position="174"/>
    </location>
</feature>
<dbReference type="InterPro" id="IPR007318">
    <property type="entry name" value="Phopholipid_MeTrfase"/>
</dbReference>
<protein>
    <recommendedName>
        <fullName evidence="8">Isoprenylcysteine carboxyl methyltransferase</fullName>
    </recommendedName>
</protein>
<gene>
    <name evidence="6" type="ordered locus">PNF1_830</name>
</gene>
<feature type="transmembrane region" description="Helical" evidence="5">
    <location>
        <begin position="39"/>
        <end position="62"/>
    </location>
</feature>
<dbReference type="OrthoDB" id="9789029at2"/>
<evidence type="ECO:0000313" key="6">
    <source>
        <dbReference type="EMBL" id="BAD60608.1"/>
    </source>
</evidence>
<dbReference type="Gene3D" id="1.20.120.1630">
    <property type="match status" value="1"/>
</dbReference>
<evidence type="ECO:0000256" key="3">
    <source>
        <dbReference type="ARBA" id="ARBA00022989"/>
    </source>
</evidence>
<dbReference type="PANTHER" id="PTHR12714">
    <property type="entry name" value="PROTEIN-S ISOPRENYLCYSTEINE O-METHYLTRANSFERASE"/>
    <property type="match status" value="1"/>
</dbReference>
<dbReference type="GO" id="GO:0016740">
    <property type="term" value="F:transferase activity"/>
    <property type="evidence" value="ECO:0007669"/>
    <property type="project" value="UniProtKB-ARBA"/>
</dbReference>
<evidence type="ECO:0000256" key="1">
    <source>
        <dbReference type="ARBA" id="ARBA00004127"/>
    </source>
</evidence>